<dbReference type="CDD" id="cd04182">
    <property type="entry name" value="GT_2_like_f"/>
    <property type="match status" value="1"/>
</dbReference>
<dbReference type="InterPro" id="IPR003777">
    <property type="entry name" value="XdhC_CoxI"/>
</dbReference>
<evidence type="ECO:0000313" key="5">
    <source>
        <dbReference type="EMBL" id="RIJ26940.1"/>
    </source>
</evidence>
<dbReference type="Proteomes" id="UP000266385">
    <property type="component" value="Unassembled WGS sequence"/>
</dbReference>
<dbReference type="SUPFAM" id="SSF53448">
    <property type="entry name" value="Nucleotide-diphospho-sugar transferases"/>
    <property type="match status" value="1"/>
</dbReference>
<keyword evidence="1" id="KW-0460">Magnesium</keyword>
<accession>A0A399R6C3</accession>
<reference evidence="5 6" key="1">
    <citation type="submission" date="2018-08" db="EMBL/GenBank/DDBJ databases">
        <title>Henriciella mobilis sp. nov., isolated from seawater.</title>
        <authorList>
            <person name="Cheng H."/>
            <person name="Wu Y.-H."/>
            <person name="Xu X.-W."/>
            <person name="Guo L.-L."/>
        </authorList>
    </citation>
    <scope>NUCLEOTIDE SEQUENCE [LARGE SCALE GENOMIC DNA]</scope>
    <source>
        <strain evidence="5 6">JN25</strain>
    </source>
</reference>
<dbReference type="InterPro" id="IPR052698">
    <property type="entry name" value="MoCofactor_Util/Proc"/>
</dbReference>
<dbReference type="InterPro" id="IPR025877">
    <property type="entry name" value="MobA-like_NTP_Trfase"/>
</dbReference>
<dbReference type="PANTHER" id="PTHR30388:SF4">
    <property type="entry name" value="MOLYBDENUM COFACTOR INSERTION CHAPERONE PAOD"/>
    <property type="match status" value="1"/>
</dbReference>
<feature type="domain" description="XdhC Rossmann" evidence="4">
    <location>
        <begin position="150"/>
        <end position="290"/>
    </location>
</feature>
<name>A0A399R6C3_9PROT</name>
<dbReference type="AlphaFoldDB" id="A0A399R6C3"/>
<organism evidence="5 6">
    <name type="scientific">Henriciella mobilis</name>
    <dbReference type="NCBI Taxonomy" id="2305467"/>
    <lineage>
        <taxon>Bacteria</taxon>
        <taxon>Pseudomonadati</taxon>
        <taxon>Pseudomonadota</taxon>
        <taxon>Alphaproteobacteria</taxon>
        <taxon>Hyphomonadales</taxon>
        <taxon>Hyphomonadaceae</taxon>
        <taxon>Henriciella</taxon>
    </lineage>
</organism>
<dbReference type="Gene3D" id="3.40.50.720">
    <property type="entry name" value="NAD(P)-binding Rossmann-like Domain"/>
    <property type="match status" value="1"/>
</dbReference>
<comment type="caution">
    <text evidence="5">The sequence shown here is derived from an EMBL/GenBank/DDBJ whole genome shotgun (WGS) entry which is preliminary data.</text>
</comment>
<dbReference type="InterPro" id="IPR027051">
    <property type="entry name" value="XdhC_Rossmann_dom"/>
</dbReference>
<evidence type="ECO:0000256" key="1">
    <source>
        <dbReference type="ARBA" id="ARBA00022842"/>
    </source>
</evidence>
<dbReference type="GO" id="GO:0016779">
    <property type="term" value="F:nucleotidyltransferase activity"/>
    <property type="evidence" value="ECO:0007669"/>
    <property type="project" value="UniProtKB-ARBA"/>
</dbReference>
<dbReference type="Gene3D" id="3.90.550.10">
    <property type="entry name" value="Spore Coat Polysaccharide Biosynthesis Protein SpsA, Chain A"/>
    <property type="match status" value="1"/>
</dbReference>
<dbReference type="Pfam" id="PF12804">
    <property type="entry name" value="NTP_transf_3"/>
    <property type="match status" value="1"/>
</dbReference>
<evidence type="ECO:0000313" key="6">
    <source>
        <dbReference type="Proteomes" id="UP000266385"/>
    </source>
</evidence>
<evidence type="ECO:0000259" key="3">
    <source>
        <dbReference type="Pfam" id="PF12804"/>
    </source>
</evidence>
<dbReference type="PANTHER" id="PTHR30388">
    <property type="entry name" value="ALDEHYDE OXIDOREDUCTASE MOLYBDENUM COFACTOR ASSEMBLY PROTEIN"/>
    <property type="match status" value="1"/>
</dbReference>
<feature type="domain" description="XdhC- CoxI" evidence="2">
    <location>
        <begin position="23"/>
        <end position="87"/>
    </location>
</feature>
<evidence type="ECO:0000259" key="4">
    <source>
        <dbReference type="Pfam" id="PF13478"/>
    </source>
</evidence>
<dbReference type="Pfam" id="PF13478">
    <property type="entry name" value="XdhC_C"/>
    <property type="match status" value="1"/>
</dbReference>
<gene>
    <name evidence="5" type="ORF">D1223_18615</name>
</gene>
<protein>
    <submittedName>
        <fullName evidence="5">Xanthine dehydrogenase</fullName>
    </submittedName>
</protein>
<dbReference type="EMBL" id="QWFX01000016">
    <property type="protein sequence ID" value="RIJ26940.1"/>
    <property type="molecule type" value="Genomic_DNA"/>
</dbReference>
<proteinExistence type="predicted"/>
<dbReference type="OrthoDB" id="9815497at2"/>
<dbReference type="Pfam" id="PF02625">
    <property type="entry name" value="XdhC_CoxI"/>
    <property type="match status" value="1"/>
</dbReference>
<keyword evidence="6" id="KW-1185">Reference proteome</keyword>
<dbReference type="RefSeq" id="WP_119377833.1">
    <property type="nucleotide sequence ID" value="NZ_QWFX01000016.1"/>
</dbReference>
<feature type="domain" description="MobA-like NTP transferase" evidence="3">
    <location>
        <begin position="308"/>
        <end position="468"/>
    </location>
</feature>
<evidence type="ECO:0000259" key="2">
    <source>
        <dbReference type="Pfam" id="PF02625"/>
    </source>
</evidence>
<sequence length="498" mass="51997">MSPVQTYLEHPQDVLAQWLDWKAAGGAALVVITATEGGAVRETGALMAVARDGQAAGYISGGCIDADVILQAQAALKSGETKQLRYGAGSPFVDLPLPCGGAIEVAIIPDADPAALKTAHDRLAARQPARLAIQGTGIKTRYVPKLRVRIAGRGADPLALARLARASGLETVLQLRDGEDVEAAMAEGFTKVSALDTPGDLPAMSDDPWTAFILMFHDGDWEGPLLRQALDGTAFYVGAVGSRRTHARRCEALREAGVAESEIARIHGPVGLIPSMRDASMLAVSTLGEIVAAYHQTAKAPFARTGLVLLAAGGSTRFEDGDKLLAAYKGQPVIAHAAGLLSDEKAAARIAVIRSDDARRASLLGAGWTIIANPDADTGQASSLVAGLAALKAEDKAEQALILLADMPDIPAAHLRRLQAVLDAGASAVMTESGGKLMPPALFRRETFDRLMAVEGDRGAKGVFETLENTASVPLDPALAFDIDTTHDLKSAEEALHG</sequence>
<dbReference type="InterPro" id="IPR029044">
    <property type="entry name" value="Nucleotide-diphossugar_trans"/>
</dbReference>